<accession>A0A0E9WE31</accession>
<reference evidence="1" key="1">
    <citation type="submission" date="2014-11" db="EMBL/GenBank/DDBJ databases">
        <authorList>
            <person name="Amaro Gonzalez C."/>
        </authorList>
    </citation>
    <scope>NUCLEOTIDE SEQUENCE</scope>
</reference>
<protein>
    <submittedName>
        <fullName evidence="1">Uncharacterized protein</fullName>
    </submittedName>
</protein>
<dbReference type="EMBL" id="GBXM01020772">
    <property type="protein sequence ID" value="JAH87805.1"/>
    <property type="molecule type" value="Transcribed_RNA"/>
</dbReference>
<reference evidence="1" key="2">
    <citation type="journal article" date="2015" name="Fish Shellfish Immunol.">
        <title>Early steps in the European eel (Anguilla anguilla)-Vibrio vulnificus interaction in the gills: Role of the RtxA13 toxin.</title>
        <authorList>
            <person name="Callol A."/>
            <person name="Pajuelo D."/>
            <person name="Ebbesson L."/>
            <person name="Teles M."/>
            <person name="MacKenzie S."/>
            <person name="Amaro C."/>
        </authorList>
    </citation>
    <scope>NUCLEOTIDE SEQUENCE</scope>
</reference>
<sequence length="42" mass="4799">MPHSIPEASPYSRSPCDFTTVMRPHNRCRKLLTVLVRTSVLT</sequence>
<proteinExistence type="predicted"/>
<organism evidence="1">
    <name type="scientific">Anguilla anguilla</name>
    <name type="common">European freshwater eel</name>
    <name type="synonym">Muraena anguilla</name>
    <dbReference type="NCBI Taxonomy" id="7936"/>
    <lineage>
        <taxon>Eukaryota</taxon>
        <taxon>Metazoa</taxon>
        <taxon>Chordata</taxon>
        <taxon>Craniata</taxon>
        <taxon>Vertebrata</taxon>
        <taxon>Euteleostomi</taxon>
        <taxon>Actinopterygii</taxon>
        <taxon>Neopterygii</taxon>
        <taxon>Teleostei</taxon>
        <taxon>Anguilliformes</taxon>
        <taxon>Anguillidae</taxon>
        <taxon>Anguilla</taxon>
    </lineage>
</organism>
<name>A0A0E9WE31_ANGAN</name>
<evidence type="ECO:0000313" key="1">
    <source>
        <dbReference type="EMBL" id="JAH87805.1"/>
    </source>
</evidence>
<dbReference type="AlphaFoldDB" id="A0A0E9WE31"/>